<dbReference type="Proteomes" id="UP000217994">
    <property type="component" value="Unassembled WGS sequence"/>
</dbReference>
<gene>
    <name evidence="3" type="ORF">BZL54_09110</name>
</gene>
<evidence type="ECO:0000259" key="2">
    <source>
        <dbReference type="PROSITE" id="PS50943"/>
    </source>
</evidence>
<dbReference type="PROSITE" id="PS50943">
    <property type="entry name" value="HTH_CROC1"/>
    <property type="match status" value="1"/>
</dbReference>
<protein>
    <submittedName>
        <fullName evidence="3">Transcriptional regulator</fullName>
    </submittedName>
</protein>
<accession>A0A2A4FJF0</accession>
<dbReference type="InterPro" id="IPR010982">
    <property type="entry name" value="Lambda_DNA-bd_dom_sf"/>
</dbReference>
<dbReference type="GO" id="GO:0003677">
    <property type="term" value="F:DNA binding"/>
    <property type="evidence" value="ECO:0007669"/>
    <property type="project" value="InterPro"/>
</dbReference>
<proteinExistence type="predicted"/>
<dbReference type="SUPFAM" id="SSF47413">
    <property type="entry name" value="lambda repressor-like DNA-binding domains"/>
    <property type="match status" value="1"/>
</dbReference>
<dbReference type="RefSeq" id="WP_060063693.1">
    <property type="nucleotide sequence ID" value="NZ_CP020738.1"/>
</dbReference>
<dbReference type="EMBL" id="MTZU01000024">
    <property type="protein sequence ID" value="PCE32800.1"/>
    <property type="molecule type" value="Genomic_DNA"/>
</dbReference>
<dbReference type="SMART" id="SM00530">
    <property type="entry name" value="HTH_XRE"/>
    <property type="match status" value="1"/>
</dbReference>
<sequence length="154" mass="16937">MNDLDTFVGRLRYAKTLREAELGASIDDKEIAAKAGVSPSAVSQWTSGKVNVENLKAAPVFRVARFLRVRSDWLWEKRGPMKDAQDDLPLEAQAFYADLKKAIALGMTELAVTAVHAPLKAVLAMHERARGDLLDLNAPTPPDDSDSNRKPPRT</sequence>
<dbReference type="GeneID" id="69006531"/>
<name>A0A2A4FJF0_9BURK</name>
<dbReference type="Gene3D" id="1.10.260.40">
    <property type="entry name" value="lambda repressor-like DNA-binding domains"/>
    <property type="match status" value="1"/>
</dbReference>
<feature type="domain" description="HTH cro/C1-type" evidence="2">
    <location>
        <begin position="29"/>
        <end position="74"/>
    </location>
</feature>
<organism evidence="3 4">
    <name type="scientific">Burkholderia ubonensis subsp. mesacidophila</name>
    <dbReference type="NCBI Taxonomy" id="265293"/>
    <lineage>
        <taxon>Bacteria</taxon>
        <taxon>Pseudomonadati</taxon>
        <taxon>Pseudomonadota</taxon>
        <taxon>Betaproteobacteria</taxon>
        <taxon>Burkholderiales</taxon>
        <taxon>Burkholderiaceae</taxon>
        <taxon>Burkholderia</taxon>
        <taxon>Burkholderia cepacia complex</taxon>
    </lineage>
</organism>
<evidence type="ECO:0000313" key="3">
    <source>
        <dbReference type="EMBL" id="PCE32800.1"/>
    </source>
</evidence>
<reference evidence="3 4" key="1">
    <citation type="submission" date="2017-01" db="EMBL/GenBank/DDBJ databases">
        <title>Whole-Genome Shotgun Sequencing of Two beta-Proteobacterial Species in Search of the Bulgecin Biosynthetic Cluster.</title>
        <authorList>
            <person name="Horsman M.E."/>
            <person name="Marous D.R."/>
            <person name="Li R."/>
            <person name="Oliver R.A."/>
            <person name="Byun B."/>
            <person name="Emrich S.J."/>
            <person name="Boggess B."/>
            <person name="Townsend C.A."/>
            <person name="Mobashery S."/>
        </authorList>
    </citation>
    <scope>NUCLEOTIDE SEQUENCE [LARGE SCALE GENOMIC DNA]</scope>
    <source>
        <strain evidence="3 4">ATCC 31433</strain>
    </source>
</reference>
<feature type="region of interest" description="Disordered" evidence="1">
    <location>
        <begin position="133"/>
        <end position="154"/>
    </location>
</feature>
<evidence type="ECO:0000256" key="1">
    <source>
        <dbReference type="SAM" id="MobiDB-lite"/>
    </source>
</evidence>
<dbReference type="AlphaFoldDB" id="A0A2A4FJF0"/>
<evidence type="ECO:0000313" key="4">
    <source>
        <dbReference type="Proteomes" id="UP000217994"/>
    </source>
</evidence>
<dbReference type="CDD" id="cd00093">
    <property type="entry name" value="HTH_XRE"/>
    <property type="match status" value="1"/>
</dbReference>
<dbReference type="Pfam" id="PF01381">
    <property type="entry name" value="HTH_3"/>
    <property type="match status" value="1"/>
</dbReference>
<comment type="caution">
    <text evidence="3">The sequence shown here is derived from an EMBL/GenBank/DDBJ whole genome shotgun (WGS) entry which is preliminary data.</text>
</comment>
<dbReference type="InterPro" id="IPR001387">
    <property type="entry name" value="Cro/C1-type_HTH"/>
</dbReference>